<feature type="non-terminal residue" evidence="2">
    <location>
        <position position="1"/>
    </location>
</feature>
<keyword evidence="1" id="KW-0812">Transmembrane</keyword>
<dbReference type="EMBL" id="JARQWQ010000153">
    <property type="protein sequence ID" value="KAK2548188.1"/>
    <property type="molecule type" value="Genomic_DNA"/>
</dbReference>
<evidence type="ECO:0000313" key="3">
    <source>
        <dbReference type="Proteomes" id="UP001249851"/>
    </source>
</evidence>
<comment type="caution">
    <text evidence="2">The sequence shown here is derived from an EMBL/GenBank/DDBJ whole genome shotgun (WGS) entry which is preliminary data.</text>
</comment>
<keyword evidence="1" id="KW-1133">Transmembrane helix</keyword>
<keyword evidence="3" id="KW-1185">Reference proteome</keyword>
<reference evidence="2" key="1">
    <citation type="journal article" date="2023" name="G3 (Bethesda)">
        <title>Whole genome assembly and annotation of the endangered Caribbean coral Acropora cervicornis.</title>
        <authorList>
            <person name="Selwyn J.D."/>
            <person name="Vollmer S.V."/>
        </authorList>
    </citation>
    <scope>NUCLEOTIDE SEQUENCE</scope>
    <source>
        <strain evidence="2">K2</strain>
    </source>
</reference>
<reference evidence="2" key="2">
    <citation type="journal article" date="2023" name="Science">
        <title>Genomic signatures of disease resistance in endangered staghorn corals.</title>
        <authorList>
            <person name="Vollmer S.V."/>
            <person name="Selwyn J.D."/>
            <person name="Despard B.A."/>
            <person name="Roesel C.L."/>
        </authorList>
    </citation>
    <scope>NUCLEOTIDE SEQUENCE</scope>
    <source>
        <strain evidence="2">K2</strain>
    </source>
</reference>
<name>A0AAD9PSP8_ACRCE</name>
<organism evidence="2 3">
    <name type="scientific">Acropora cervicornis</name>
    <name type="common">Staghorn coral</name>
    <dbReference type="NCBI Taxonomy" id="6130"/>
    <lineage>
        <taxon>Eukaryota</taxon>
        <taxon>Metazoa</taxon>
        <taxon>Cnidaria</taxon>
        <taxon>Anthozoa</taxon>
        <taxon>Hexacorallia</taxon>
        <taxon>Scleractinia</taxon>
        <taxon>Astrocoeniina</taxon>
        <taxon>Acroporidae</taxon>
        <taxon>Acropora</taxon>
    </lineage>
</organism>
<proteinExistence type="predicted"/>
<evidence type="ECO:0000256" key="1">
    <source>
        <dbReference type="SAM" id="Phobius"/>
    </source>
</evidence>
<keyword evidence="1" id="KW-0472">Membrane</keyword>
<protein>
    <submittedName>
        <fullName evidence="2">Uncharacterized protein</fullName>
    </submittedName>
</protein>
<accession>A0AAD9PSP8</accession>
<evidence type="ECO:0000313" key="2">
    <source>
        <dbReference type="EMBL" id="KAK2548188.1"/>
    </source>
</evidence>
<gene>
    <name evidence="2" type="ORF">P5673_031651</name>
</gene>
<dbReference type="AlphaFoldDB" id="A0AAD9PSP8"/>
<dbReference type="Proteomes" id="UP001249851">
    <property type="component" value="Unassembled WGS sequence"/>
</dbReference>
<sequence length="495" mass="56457">NIEEKEELQGYLHDVSTVKKSEKVPYFDMCIQTESGEATIVIEEATTTKEKNLRHPEDFTITKAKWIKCTAEWDVIDWFSSRSNYWLLCKINPRTILKFKNELALAHPKYVCEQLNCFAILLIDDHHNVHAKKVSTKLITSTATHMASCLWDIHPTIPAAPHPQQTPVHRAVRITIKGAEVTCYSAIENRVIQQKMHQDLVIKDIVYKELSNEGLSTLETCQLISGREQSLKSAQNYRECFQKLLQECPPLGNYLNKNVIPWPADWTDWYYPKKNIALGKCSHLRQSFYVSLNAAEDAVTIFKHFFERLFKTVFGTDLPHKPKPYKVTLCLTAALLGIYFIYLLEQLLDKKLQFLSLITEKKVEIFHSLLRENTREHDDAKSLSEIAKVIASSGFLSALKEGKTAGFLLDLFKKISSNSGKAHKVTQERYSNGKPKGKGRYYLPTFETEVITWIRCSVVLNLTQHVSVIPQSATITVASGFMCCVVLFVIPPSKV</sequence>
<feature type="transmembrane region" description="Helical" evidence="1">
    <location>
        <begin position="468"/>
        <end position="490"/>
    </location>
</feature>